<dbReference type="EMBL" id="JABSWW010000001">
    <property type="protein sequence ID" value="NRT90514.1"/>
    <property type="molecule type" value="Genomic_DNA"/>
</dbReference>
<proteinExistence type="predicted"/>
<comment type="caution">
    <text evidence="4">The sequence shown here is derived from an EMBL/GenBank/DDBJ whole genome shotgun (WGS) entry which is preliminary data.</text>
</comment>
<organism evidence="4 5">
    <name type="scientific">Clostridium beijerinckii</name>
    <name type="common">Clostridium MP</name>
    <dbReference type="NCBI Taxonomy" id="1520"/>
    <lineage>
        <taxon>Bacteria</taxon>
        <taxon>Bacillati</taxon>
        <taxon>Bacillota</taxon>
        <taxon>Clostridia</taxon>
        <taxon>Eubacteriales</taxon>
        <taxon>Clostridiaceae</taxon>
        <taxon>Clostridium</taxon>
    </lineage>
</organism>
<evidence type="ECO:0000313" key="1">
    <source>
        <dbReference type="EMBL" id="NRT90514.1"/>
    </source>
</evidence>
<dbReference type="Proteomes" id="UP000190973">
    <property type="component" value="Unassembled WGS sequence"/>
</dbReference>
<accession>A0A1S9MZ80</accession>
<reference evidence="4 5" key="2">
    <citation type="submission" date="2017-02" db="EMBL/GenBank/DDBJ databases">
        <title>Genome sequence of Clostridium beijerinckii Br21.</title>
        <authorList>
            <person name="Fonseca B.C."/>
            <person name="Guazzaroni M.E."/>
            <person name="Riano-Pachon D.M."/>
            <person name="Reginatto V."/>
        </authorList>
    </citation>
    <scope>NUCLEOTIDE SEQUENCE [LARGE SCALE GENOMIC DNA]</scope>
    <source>
        <strain evidence="4 5">Br21</strain>
    </source>
</reference>
<evidence type="ECO:0000313" key="6">
    <source>
        <dbReference type="Proteomes" id="UP000190973"/>
    </source>
</evidence>
<dbReference type="EMBL" id="MWMH01000014">
    <property type="protein sequence ID" value="OOP70590.1"/>
    <property type="molecule type" value="Genomic_DNA"/>
</dbReference>
<evidence type="ECO:0000313" key="3">
    <source>
        <dbReference type="EMBL" id="OOM64092.1"/>
    </source>
</evidence>
<dbReference type="Proteomes" id="UP000190959">
    <property type="component" value="Unassembled WGS sequence"/>
</dbReference>
<dbReference type="AlphaFoldDB" id="A0A1S9MZ80"/>
<dbReference type="EMBL" id="LZZI01000006">
    <property type="protein sequence ID" value="OOM64092.1"/>
    <property type="molecule type" value="Genomic_DNA"/>
</dbReference>
<dbReference type="EMBL" id="JABTDW010000001">
    <property type="protein sequence ID" value="NSB11931.1"/>
    <property type="molecule type" value="Genomic_DNA"/>
</dbReference>
<evidence type="ECO:0000313" key="5">
    <source>
        <dbReference type="Proteomes" id="UP000190959"/>
    </source>
</evidence>
<gene>
    <name evidence="1" type="ORF">B0H41_004193</name>
    <name evidence="2" type="ORF">BCD95_000190</name>
    <name evidence="4" type="ORF">CBEIBR21_25750</name>
    <name evidence="3" type="ORF">CLBCK_04770</name>
</gene>
<reference evidence="1" key="3">
    <citation type="submission" date="2020-05" db="EMBL/GenBank/DDBJ databases">
        <authorList>
            <person name="Brown S."/>
            <person name="Huntemann M."/>
            <person name="Clum A."/>
            <person name="Spunde A."/>
            <person name="Palaniappan K."/>
            <person name="Ritter S."/>
            <person name="Mikhailova N."/>
            <person name="Chen I.-M."/>
            <person name="Stamatis D."/>
            <person name="Reddy T."/>
            <person name="O'Malley R."/>
            <person name="Daum C."/>
            <person name="Shapiro N."/>
            <person name="Ivanova N."/>
            <person name="Kyrpides N."/>
            <person name="Woyke T."/>
        </authorList>
    </citation>
    <scope>NUCLEOTIDE SEQUENCE</scope>
    <source>
        <strain evidence="1">DJ080</strain>
    </source>
</reference>
<reference evidence="2" key="4">
    <citation type="submission" date="2020-06" db="EMBL/GenBank/DDBJ databases">
        <title>Genomic insights into acetone-butanol-ethanol (ABE) fermentation by sequencing solventogenic clostridia strains.</title>
        <authorList>
            <person name="Brown S."/>
        </authorList>
    </citation>
    <scope>NUCLEOTIDE SEQUENCE</scope>
    <source>
        <strain evidence="2">DJ123</strain>
    </source>
</reference>
<protein>
    <submittedName>
        <fullName evidence="4">Uncharacterized protein</fullName>
    </submittedName>
</protein>
<name>A0A1S9MZ80_CLOBE</name>
<evidence type="ECO:0000313" key="4">
    <source>
        <dbReference type="EMBL" id="OOP70590.1"/>
    </source>
</evidence>
<dbReference type="Proteomes" id="UP000822184">
    <property type="component" value="Unassembled WGS sequence"/>
</dbReference>
<dbReference type="Proteomes" id="UP001193748">
    <property type="component" value="Unassembled WGS sequence"/>
</dbReference>
<reference evidence="3 6" key="1">
    <citation type="submission" date="2016-05" db="EMBL/GenBank/DDBJ databases">
        <title>Microbial solvent formation.</title>
        <authorList>
            <person name="Poehlein A."/>
            <person name="Montoya Solano J.D."/>
            <person name="Flitsch S."/>
            <person name="Krabben P."/>
            <person name="Duerre P."/>
            <person name="Daniel R."/>
        </authorList>
    </citation>
    <scope>NUCLEOTIDE SEQUENCE [LARGE SCALE GENOMIC DNA]</scope>
    <source>
        <strain evidence="3 6">DSM 53</strain>
    </source>
</reference>
<reference evidence="1" key="5">
    <citation type="journal article" date="2022" name="Nat. Biotechnol.">
        <title>Carbon-negative production of acetone and isopropanol by gas fermentation at industrial pilot scale.</title>
        <authorList>
            <person name="Liew F.E."/>
            <person name="Nogle R."/>
            <person name="Abdalla T."/>
            <person name="Rasor B.J."/>
            <person name="Canter C."/>
            <person name="Jensen R.O."/>
            <person name="Wang L."/>
            <person name="Strutz J."/>
            <person name="Chirania P."/>
            <person name="De Tissera S."/>
            <person name="Mueller A.P."/>
            <person name="Ruan Z."/>
            <person name="Gao A."/>
            <person name="Tran L."/>
            <person name="Engle N.L."/>
            <person name="Bromley J.C."/>
            <person name="Daniell J."/>
            <person name="Conrado R."/>
            <person name="Tschaplinski T.J."/>
            <person name="Giannone R.J."/>
            <person name="Hettich R.L."/>
            <person name="Karim A.S."/>
            <person name="Simpson S.D."/>
            <person name="Brown S.D."/>
            <person name="Leang C."/>
            <person name="Jewett M.C."/>
            <person name="Kopke M."/>
        </authorList>
    </citation>
    <scope>NUCLEOTIDE SEQUENCE</scope>
    <source>
        <strain evidence="1">DJ080</strain>
    </source>
</reference>
<sequence length="62" mass="7351">MYVLEIKHLILRLDVLTLGGLRIQLRPLGWSFFMFKKVCKKETILKENNIVYLAERGIFNVQ</sequence>
<evidence type="ECO:0000313" key="2">
    <source>
        <dbReference type="EMBL" id="NSB11931.1"/>
    </source>
</evidence>